<organism evidence="1">
    <name type="scientific">marine sediment metagenome</name>
    <dbReference type="NCBI Taxonomy" id="412755"/>
    <lineage>
        <taxon>unclassified sequences</taxon>
        <taxon>metagenomes</taxon>
        <taxon>ecological metagenomes</taxon>
    </lineage>
</organism>
<sequence>MRFKLIRWTRQLRIWLGGRKEMEAKHYLFTLPKPMTPEQIWEKLWPHGWGYNVLSHAYKGQILTCRKLAEPHYQYHLRFYKNGDVSGHFEVDHGIFKLEHLDGVDLRPLKKEERDNLYQLLTS</sequence>
<evidence type="ECO:0000313" key="1">
    <source>
        <dbReference type="EMBL" id="KKM74849.1"/>
    </source>
</evidence>
<dbReference type="AlphaFoldDB" id="A0A0F9JYK3"/>
<gene>
    <name evidence="1" type="ORF">LCGC14_1396230</name>
</gene>
<reference evidence="1" key="1">
    <citation type="journal article" date="2015" name="Nature">
        <title>Complex archaea that bridge the gap between prokaryotes and eukaryotes.</title>
        <authorList>
            <person name="Spang A."/>
            <person name="Saw J.H."/>
            <person name="Jorgensen S.L."/>
            <person name="Zaremba-Niedzwiedzka K."/>
            <person name="Martijn J."/>
            <person name="Lind A.E."/>
            <person name="van Eijk R."/>
            <person name="Schleper C."/>
            <person name="Guy L."/>
            <person name="Ettema T.J."/>
        </authorList>
    </citation>
    <scope>NUCLEOTIDE SEQUENCE</scope>
</reference>
<dbReference type="EMBL" id="LAZR01009073">
    <property type="protein sequence ID" value="KKM74849.1"/>
    <property type="molecule type" value="Genomic_DNA"/>
</dbReference>
<comment type="caution">
    <text evidence="1">The sequence shown here is derived from an EMBL/GenBank/DDBJ whole genome shotgun (WGS) entry which is preliminary data.</text>
</comment>
<protein>
    <submittedName>
        <fullName evidence="1">Uncharacterized protein</fullName>
    </submittedName>
</protein>
<accession>A0A0F9JYK3</accession>
<proteinExistence type="predicted"/>
<name>A0A0F9JYK3_9ZZZZ</name>